<keyword evidence="3" id="KW-1185">Reference proteome</keyword>
<proteinExistence type="predicted"/>
<accession>A0A829YHY9</accession>
<reference evidence="3" key="1">
    <citation type="submission" date="2020-01" db="EMBL/GenBank/DDBJ databases">
        <title>'Steroidobacter agaridevorans' sp. nov., agar-degrading bacteria isolated from rhizosphere soils.</title>
        <authorList>
            <person name="Ikenaga M."/>
            <person name="Kataoka M."/>
            <person name="Murouchi A."/>
            <person name="Katsuragi S."/>
            <person name="Sakai M."/>
        </authorList>
    </citation>
    <scope>NUCLEOTIDE SEQUENCE [LARGE SCALE GENOMIC DNA]</scope>
    <source>
        <strain evidence="3">YU21-B</strain>
    </source>
</reference>
<evidence type="ECO:0000313" key="2">
    <source>
        <dbReference type="EMBL" id="GFE82927.1"/>
    </source>
</evidence>
<feature type="chain" id="PRO_5032476695" description="Phosphate-selective porin O and P" evidence="1">
    <location>
        <begin position="28"/>
        <end position="448"/>
    </location>
</feature>
<organism evidence="2 3">
    <name type="scientific">Steroidobacter agaridevorans</name>
    <dbReference type="NCBI Taxonomy" id="2695856"/>
    <lineage>
        <taxon>Bacteria</taxon>
        <taxon>Pseudomonadati</taxon>
        <taxon>Pseudomonadota</taxon>
        <taxon>Gammaproteobacteria</taxon>
        <taxon>Steroidobacterales</taxon>
        <taxon>Steroidobacteraceae</taxon>
        <taxon>Steroidobacter</taxon>
    </lineage>
</organism>
<feature type="signal peptide" evidence="1">
    <location>
        <begin position="1"/>
        <end position="27"/>
    </location>
</feature>
<name>A0A829YHY9_9GAMM</name>
<keyword evidence="1" id="KW-0732">Signal</keyword>
<dbReference type="Proteomes" id="UP000445000">
    <property type="component" value="Unassembled WGS sequence"/>
</dbReference>
<gene>
    <name evidence="2" type="ORF">GCM10011487_49270</name>
</gene>
<dbReference type="EMBL" id="BLJN01000005">
    <property type="protein sequence ID" value="GFE82927.1"/>
    <property type="molecule type" value="Genomic_DNA"/>
</dbReference>
<dbReference type="SUPFAM" id="SSF56935">
    <property type="entry name" value="Porins"/>
    <property type="match status" value="1"/>
</dbReference>
<dbReference type="AlphaFoldDB" id="A0A829YHY9"/>
<protein>
    <recommendedName>
        <fullName evidence="4">Phosphate-selective porin O and P</fullName>
    </recommendedName>
</protein>
<comment type="caution">
    <text evidence="2">The sequence shown here is derived from an EMBL/GenBank/DDBJ whole genome shotgun (WGS) entry which is preliminary data.</text>
</comment>
<evidence type="ECO:0008006" key="4">
    <source>
        <dbReference type="Google" id="ProtNLM"/>
    </source>
</evidence>
<evidence type="ECO:0000313" key="3">
    <source>
        <dbReference type="Proteomes" id="UP000445000"/>
    </source>
</evidence>
<evidence type="ECO:0000256" key="1">
    <source>
        <dbReference type="SAM" id="SignalP"/>
    </source>
</evidence>
<sequence length="448" mass="50623">MPNLLRCDLRLIVPLCLTAVSPLIARAETLAPEPEPSPSSNTDHAVPDFSMVDATAEESTTESSIGGQPTSPLRVTLAHEVSYKVEKPQYVVKNRSSLRVEYSKYVLDNFYVQLDGKATGFWGEDHRQDAEGEDFLVSQAYLQTSFGHTAIRAGFQSLPWGESILAPITDEVSPRDNRELFNFNLEELRIGQPMLVVDQFSGWGSVSMFFNPRASFNKSPERGTAYSFDRFRYRSEVGGETDLSEYGASWRKTFTRGDITFMTASLVDNDYALSMNENGTVSRERARFSMNGFSFNYAFSDFVLRGEAAWKQDLPFNTAELQVVKRDAVDAYLGLEYQASATLTLSVEAINQHVSDWTSEVASAPRDSQSLLVSMTKLLMHEDLNIQVMNFYTQPGNSNLAILQTTYDWNDNLRFGFNVVYPYTRDEKAGLWNVRDQKQVAFKVQYQF</sequence>